<evidence type="ECO:0000256" key="5">
    <source>
        <dbReference type="ARBA" id="ARBA00023136"/>
    </source>
</evidence>
<keyword evidence="3 6" id="KW-0812">Transmembrane</keyword>
<feature type="transmembrane region" description="Helical" evidence="6">
    <location>
        <begin position="63"/>
        <end position="83"/>
    </location>
</feature>
<keyword evidence="4 6" id="KW-1133">Transmembrane helix</keyword>
<sequence length="134" mass="15468">MQSLRFTMRGEIGERPHIRYSALASLQDDRREKSSSFSGLSTAAHEDLRYRFELPEDVPWKSIALAVVLLAFGCLFLVISHFIYTQHMEGDSSQAYGFLVLGILLFLPGFYETRIAYYSWRGYKGYSYSRIPAY</sequence>
<evidence type="ECO:0000256" key="6">
    <source>
        <dbReference type="SAM" id="Phobius"/>
    </source>
</evidence>
<reference evidence="8" key="3">
    <citation type="submission" date="2020-12" db="UniProtKB">
        <authorList>
            <consortium name="EnsemblPlants"/>
        </authorList>
    </citation>
    <scope>IDENTIFICATION</scope>
</reference>
<dbReference type="Gramene" id="Pp3c7_15070V3.2">
    <property type="protein sequence ID" value="PAC:32923268.CDS.1"/>
    <property type="gene ID" value="Pp3c7_15070"/>
</dbReference>
<dbReference type="EnsemblPlants" id="Pp3c7_15070V3.1">
    <property type="protein sequence ID" value="PAC:32923267.CDS.1"/>
    <property type="gene ID" value="Pp3c7_15070"/>
</dbReference>
<evidence type="ECO:0000313" key="7">
    <source>
        <dbReference type="EMBL" id="PNR51221.1"/>
    </source>
</evidence>
<dbReference type="Gramene" id="Pp3c7_15070V3.1">
    <property type="protein sequence ID" value="PAC:32923267.CDS.1"/>
    <property type="gene ID" value="Pp3c7_15070"/>
</dbReference>
<feature type="transmembrane region" description="Helical" evidence="6">
    <location>
        <begin position="95"/>
        <end position="111"/>
    </location>
</feature>
<organism evidence="7">
    <name type="scientific">Physcomitrium patens</name>
    <name type="common">Spreading-leaved earth moss</name>
    <name type="synonym">Physcomitrella patens</name>
    <dbReference type="NCBI Taxonomy" id="3218"/>
    <lineage>
        <taxon>Eukaryota</taxon>
        <taxon>Viridiplantae</taxon>
        <taxon>Streptophyta</taxon>
        <taxon>Embryophyta</taxon>
        <taxon>Bryophyta</taxon>
        <taxon>Bryophytina</taxon>
        <taxon>Bryopsida</taxon>
        <taxon>Funariidae</taxon>
        <taxon>Funariales</taxon>
        <taxon>Funariaceae</taxon>
        <taxon>Physcomitrium</taxon>
    </lineage>
</organism>
<name>A0A2K1KBS2_PHYPA</name>
<dbReference type="Pfam" id="PF05915">
    <property type="entry name" value="TMEM_230_134"/>
    <property type="match status" value="1"/>
</dbReference>
<evidence type="ECO:0000313" key="9">
    <source>
        <dbReference type="Proteomes" id="UP000006727"/>
    </source>
</evidence>
<dbReference type="PANTHER" id="PTHR15664:SF23">
    <property type="entry name" value="TRANSMEMBRANE PROTEIN 230"/>
    <property type="match status" value="1"/>
</dbReference>
<evidence type="ECO:0000313" key="8">
    <source>
        <dbReference type="EnsemblPlants" id="PAC:32923267.CDS.1"/>
    </source>
</evidence>
<dbReference type="GO" id="GO:0016020">
    <property type="term" value="C:membrane"/>
    <property type="evidence" value="ECO:0007669"/>
    <property type="project" value="UniProtKB-SubCell"/>
</dbReference>
<dbReference type="EMBL" id="ABEU02000007">
    <property type="protein sequence ID" value="PNR51221.1"/>
    <property type="molecule type" value="Genomic_DNA"/>
</dbReference>
<comment type="subcellular location">
    <subcellularLocation>
        <location evidence="1">Membrane</location>
        <topology evidence="1">Multi-pass membrane protein</topology>
    </subcellularLocation>
</comment>
<dbReference type="RefSeq" id="XP_024379842.1">
    <property type="nucleotide sequence ID" value="XM_024524074.2"/>
</dbReference>
<protein>
    <submittedName>
        <fullName evidence="7 8">Uncharacterized protein</fullName>
    </submittedName>
</protein>
<dbReference type="OrthoDB" id="5597044at2759"/>
<keyword evidence="5 6" id="KW-0472">Membrane</keyword>
<accession>A0A2K1KBS2</accession>
<dbReference type="EnsemblPlants" id="Pp3c7_15070V3.2">
    <property type="protein sequence ID" value="PAC:32923268.CDS.1"/>
    <property type="gene ID" value="Pp3c7_15070"/>
</dbReference>
<gene>
    <name evidence="8" type="primary">LOC112284349</name>
    <name evidence="7" type="ORF">PHYPA_010407</name>
</gene>
<evidence type="ECO:0000256" key="3">
    <source>
        <dbReference type="ARBA" id="ARBA00022692"/>
    </source>
</evidence>
<proteinExistence type="inferred from homology"/>
<keyword evidence="9" id="KW-1185">Reference proteome</keyword>
<dbReference type="AlphaFoldDB" id="A0A2K1KBS2"/>
<evidence type="ECO:0000256" key="1">
    <source>
        <dbReference type="ARBA" id="ARBA00004141"/>
    </source>
</evidence>
<dbReference type="InterPro" id="IPR044234">
    <property type="entry name" value="TMEM230"/>
</dbReference>
<evidence type="ECO:0000256" key="4">
    <source>
        <dbReference type="ARBA" id="ARBA00022989"/>
    </source>
</evidence>
<dbReference type="Proteomes" id="UP000006727">
    <property type="component" value="Chromosome 7"/>
</dbReference>
<reference evidence="7 9" key="2">
    <citation type="journal article" date="2018" name="Plant J.">
        <title>The Physcomitrella patens chromosome-scale assembly reveals moss genome structure and evolution.</title>
        <authorList>
            <person name="Lang D."/>
            <person name="Ullrich K.K."/>
            <person name="Murat F."/>
            <person name="Fuchs J."/>
            <person name="Jenkins J."/>
            <person name="Haas F.B."/>
            <person name="Piednoel M."/>
            <person name="Gundlach H."/>
            <person name="Van Bel M."/>
            <person name="Meyberg R."/>
            <person name="Vives C."/>
            <person name="Morata J."/>
            <person name="Symeonidi A."/>
            <person name="Hiss M."/>
            <person name="Muchero W."/>
            <person name="Kamisugi Y."/>
            <person name="Saleh O."/>
            <person name="Blanc G."/>
            <person name="Decker E.L."/>
            <person name="van Gessel N."/>
            <person name="Grimwood J."/>
            <person name="Hayes R.D."/>
            <person name="Graham S.W."/>
            <person name="Gunter L.E."/>
            <person name="McDaniel S.F."/>
            <person name="Hoernstein S.N.W."/>
            <person name="Larsson A."/>
            <person name="Li F.W."/>
            <person name="Perroud P.F."/>
            <person name="Phillips J."/>
            <person name="Ranjan P."/>
            <person name="Rokshar D.S."/>
            <person name="Rothfels C.J."/>
            <person name="Schneider L."/>
            <person name="Shu S."/>
            <person name="Stevenson D.W."/>
            <person name="Thummler F."/>
            <person name="Tillich M."/>
            <person name="Villarreal Aguilar J.C."/>
            <person name="Widiez T."/>
            <person name="Wong G.K."/>
            <person name="Wymore A."/>
            <person name="Zhang Y."/>
            <person name="Zimmer A.D."/>
            <person name="Quatrano R.S."/>
            <person name="Mayer K.F.X."/>
            <person name="Goodstein D."/>
            <person name="Casacuberta J.M."/>
            <person name="Vandepoele K."/>
            <person name="Reski R."/>
            <person name="Cuming A.C."/>
            <person name="Tuskan G.A."/>
            <person name="Maumus F."/>
            <person name="Salse J."/>
            <person name="Schmutz J."/>
            <person name="Rensing S.A."/>
        </authorList>
    </citation>
    <scope>NUCLEOTIDE SEQUENCE [LARGE SCALE GENOMIC DNA]</scope>
    <source>
        <strain evidence="8 9">cv. Gransden 2004</strain>
    </source>
</reference>
<dbReference type="GeneID" id="112284349"/>
<dbReference type="PANTHER" id="PTHR15664">
    <property type="entry name" value="C20ORF30 PROTEIN"/>
    <property type="match status" value="1"/>
</dbReference>
<dbReference type="InterPro" id="IPR008590">
    <property type="entry name" value="TMEM_230/134"/>
</dbReference>
<comment type="similarity">
    <text evidence="2">Belongs to the TMEM134/TMEM230 family.</text>
</comment>
<evidence type="ECO:0000256" key="2">
    <source>
        <dbReference type="ARBA" id="ARBA00007743"/>
    </source>
</evidence>
<reference evidence="7 9" key="1">
    <citation type="journal article" date="2008" name="Science">
        <title>The Physcomitrella genome reveals evolutionary insights into the conquest of land by plants.</title>
        <authorList>
            <person name="Rensing S."/>
            <person name="Lang D."/>
            <person name="Zimmer A."/>
            <person name="Terry A."/>
            <person name="Salamov A."/>
            <person name="Shapiro H."/>
            <person name="Nishiyama T."/>
            <person name="Perroud P.-F."/>
            <person name="Lindquist E."/>
            <person name="Kamisugi Y."/>
            <person name="Tanahashi T."/>
            <person name="Sakakibara K."/>
            <person name="Fujita T."/>
            <person name="Oishi K."/>
            <person name="Shin-I T."/>
            <person name="Kuroki Y."/>
            <person name="Toyoda A."/>
            <person name="Suzuki Y."/>
            <person name="Hashimoto A."/>
            <person name="Yamaguchi K."/>
            <person name="Sugano A."/>
            <person name="Kohara Y."/>
            <person name="Fujiyama A."/>
            <person name="Anterola A."/>
            <person name="Aoki S."/>
            <person name="Ashton N."/>
            <person name="Barbazuk W.B."/>
            <person name="Barker E."/>
            <person name="Bennetzen J."/>
            <person name="Bezanilla M."/>
            <person name="Blankenship R."/>
            <person name="Cho S.H."/>
            <person name="Dutcher S."/>
            <person name="Estelle M."/>
            <person name="Fawcett J.A."/>
            <person name="Gundlach H."/>
            <person name="Hanada K."/>
            <person name="Heyl A."/>
            <person name="Hicks K.A."/>
            <person name="Hugh J."/>
            <person name="Lohr M."/>
            <person name="Mayer K."/>
            <person name="Melkozernov A."/>
            <person name="Murata T."/>
            <person name="Nelson D."/>
            <person name="Pils B."/>
            <person name="Prigge M."/>
            <person name="Reiss B."/>
            <person name="Renner T."/>
            <person name="Rombauts S."/>
            <person name="Rushton P."/>
            <person name="Sanderfoot A."/>
            <person name="Schween G."/>
            <person name="Shiu S.-H."/>
            <person name="Stueber K."/>
            <person name="Theodoulou F.L."/>
            <person name="Tu H."/>
            <person name="Van de Peer Y."/>
            <person name="Verrier P.J."/>
            <person name="Waters E."/>
            <person name="Wood A."/>
            <person name="Yang L."/>
            <person name="Cove D."/>
            <person name="Cuming A."/>
            <person name="Hasebe M."/>
            <person name="Lucas S."/>
            <person name="Mishler D.B."/>
            <person name="Reski R."/>
            <person name="Grigoriev I."/>
            <person name="Quatrano R.S."/>
            <person name="Boore J.L."/>
        </authorList>
    </citation>
    <scope>NUCLEOTIDE SEQUENCE [LARGE SCALE GENOMIC DNA]</scope>
    <source>
        <strain evidence="8 9">cv. Gransden 2004</strain>
    </source>
</reference>